<organism evidence="1 2">
    <name type="scientific">Lacipirellula parvula</name>
    <dbReference type="NCBI Taxonomy" id="2650471"/>
    <lineage>
        <taxon>Bacteria</taxon>
        <taxon>Pseudomonadati</taxon>
        <taxon>Planctomycetota</taxon>
        <taxon>Planctomycetia</taxon>
        <taxon>Pirellulales</taxon>
        <taxon>Lacipirellulaceae</taxon>
        <taxon>Lacipirellula</taxon>
    </lineage>
</organism>
<accession>A0A5K7XD41</accession>
<dbReference type="AlphaFoldDB" id="A0A5K7XD41"/>
<evidence type="ECO:0000313" key="2">
    <source>
        <dbReference type="Proteomes" id="UP000326837"/>
    </source>
</evidence>
<evidence type="ECO:0000313" key="1">
    <source>
        <dbReference type="EMBL" id="BBO33892.1"/>
    </source>
</evidence>
<name>A0A5K7XD41_9BACT</name>
<keyword evidence="2" id="KW-1185">Reference proteome</keyword>
<reference evidence="2" key="1">
    <citation type="submission" date="2019-10" db="EMBL/GenBank/DDBJ databases">
        <title>Lacipirellula parvula gen. nov., sp. nov., representing a lineage of planctomycetes widespread in freshwater anoxic habitats, and description of the family Lacipirellulaceae.</title>
        <authorList>
            <person name="Dedysh S.N."/>
            <person name="Kulichevskaya I.S."/>
            <person name="Beletsky A.V."/>
            <person name="Rakitin A.L."/>
            <person name="Mardanov A.V."/>
            <person name="Ivanova A.A."/>
            <person name="Saltykova V.X."/>
            <person name="Rijpstra W.I.C."/>
            <person name="Sinninghe Damste J.S."/>
            <person name="Ravin N.V."/>
        </authorList>
    </citation>
    <scope>NUCLEOTIDE SEQUENCE [LARGE SCALE GENOMIC DNA]</scope>
    <source>
        <strain evidence="2">PX69</strain>
    </source>
</reference>
<dbReference type="KEGG" id="lpav:PLANPX_3504"/>
<dbReference type="Proteomes" id="UP000326837">
    <property type="component" value="Chromosome"/>
</dbReference>
<protein>
    <submittedName>
        <fullName evidence="1">Uncharacterized protein</fullName>
    </submittedName>
</protein>
<gene>
    <name evidence="1" type="ORF">PLANPX_3504</name>
</gene>
<dbReference type="EMBL" id="AP021861">
    <property type="protein sequence ID" value="BBO33892.1"/>
    <property type="molecule type" value="Genomic_DNA"/>
</dbReference>
<proteinExistence type="predicted"/>
<sequence length="55" mass="6041">MNGAKSVVGVDAVIRFAALRRKRDDALMRGAARALSSGRFALIRRYSGEFCIRSP</sequence>